<evidence type="ECO:0000313" key="3">
    <source>
        <dbReference type="EMBL" id="SDD91070.1"/>
    </source>
</evidence>
<sequence length="141" mass="16268">MYNSVVPCVPKVCAYLTRNGCELLVFEGPGHDGLQIPKGTIESSESPRDALEREVWEESGLTTFQNVEHLTSDVWTRRRTPPKRYHRHFFHAEVDVDRDTWTHVVTGDGDEQGAEFTYFWLELPTTREFALALDDYVHLLS</sequence>
<dbReference type="SUPFAM" id="SSF55811">
    <property type="entry name" value="Nudix"/>
    <property type="match status" value="1"/>
</dbReference>
<reference evidence="3 4" key="1">
    <citation type="submission" date="2016-10" db="EMBL/GenBank/DDBJ databases">
        <authorList>
            <person name="Varghese N."/>
            <person name="Submissions S."/>
        </authorList>
    </citation>
    <scope>NUCLEOTIDE SEQUENCE [LARGE SCALE GENOMIC DNA]</scope>
    <source>
        <strain evidence="3 4">CDM_1</strain>
    </source>
</reference>
<dbReference type="InterPro" id="IPR020084">
    <property type="entry name" value="NUDIX_hydrolase_CS"/>
</dbReference>
<keyword evidence="1" id="KW-0378">Hydrolase</keyword>
<accession>A0A1G6YL61</accession>
<organism evidence="3 4">
    <name type="scientific">Natrinema hispanicum</name>
    <dbReference type="NCBI Taxonomy" id="392421"/>
    <lineage>
        <taxon>Archaea</taxon>
        <taxon>Methanobacteriati</taxon>
        <taxon>Methanobacteriota</taxon>
        <taxon>Stenosarchaea group</taxon>
        <taxon>Halobacteria</taxon>
        <taxon>Halobacteriales</taxon>
        <taxon>Natrialbaceae</taxon>
        <taxon>Natrinema</taxon>
    </lineage>
</organism>
<dbReference type="AlphaFoldDB" id="A0A1G6YL61"/>
<evidence type="ECO:0000313" key="4">
    <source>
        <dbReference type="Proteomes" id="UP000324021"/>
    </source>
</evidence>
<dbReference type="InterPro" id="IPR000086">
    <property type="entry name" value="NUDIX_hydrolase_dom"/>
</dbReference>
<gene>
    <name evidence="3" type="ORF">SAMN05192552_10696</name>
</gene>
<dbReference type="Gene3D" id="3.90.79.10">
    <property type="entry name" value="Nucleoside Triphosphate Pyrophosphohydrolase"/>
    <property type="match status" value="1"/>
</dbReference>
<evidence type="ECO:0000259" key="2">
    <source>
        <dbReference type="PROSITE" id="PS51462"/>
    </source>
</evidence>
<dbReference type="PROSITE" id="PS00893">
    <property type="entry name" value="NUDIX_BOX"/>
    <property type="match status" value="1"/>
</dbReference>
<proteinExistence type="predicted"/>
<dbReference type="CDD" id="cd04663">
    <property type="entry name" value="NUDIX_Hydrolase"/>
    <property type="match status" value="1"/>
</dbReference>
<dbReference type="RefSeq" id="WP_149782687.1">
    <property type="nucleotide sequence ID" value="NZ_FMZP01000069.1"/>
</dbReference>
<evidence type="ECO:0000256" key="1">
    <source>
        <dbReference type="ARBA" id="ARBA00022801"/>
    </source>
</evidence>
<dbReference type="EMBL" id="FMZP01000069">
    <property type="protein sequence ID" value="SDD91070.1"/>
    <property type="molecule type" value="Genomic_DNA"/>
</dbReference>
<dbReference type="InterPro" id="IPR015797">
    <property type="entry name" value="NUDIX_hydrolase-like_dom_sf"/>
</dbReference>
<protein>
    <submittedName>
        <fullName evidence="3">8-oxo-dGTP pyrophosphatase MutT, NUDIX family</fullName>
    </submittedName>
</protein>
<dbReference type="Pfam" id="PF00293">
    <property type="entry name" value="NUDIX"/>
    <property type="match status" value="1"/>
</dbReference>
<name>A0A1G6YL61_9EURY</name>
<dbReference type="PROSITE" id="PS51462">
    <property type="entry name" value="NUDIX"/>
    <property type="match status" value="1"/>
</dbReference>
<dbReference type="GO" id="GO:0016787">
    <property type="term" value="F:hydrolase activity"/>
    <property type="evidence" value="ECO:0007669"/>
    <property type="project" value="UniProtKB-KW"/>
</dbReference>
<feature type="domain" description="Nudix hydrolase" evidence="2">
    <location>
        <begin position="7"/>
        <end position="141"/>
    </location>
</feature>
<dbReference type="Proteomes" id="UP000324021">
    <property type="component" value="Unassembled WGS sequence"/>
</dbReference>